<evidence type="ECO:0000313" key="2">
    <source>
        <dbReference type="EMBL" id="EGK00072.1"/>
    </source>
</evidence>
<evidence type="ECO:0000256" key="1">
    <source>
        <dbReference type="SAM" id="Phobius"/>
    </source>
</evidence>
<keyword evidence="1" id="KW-1133">Transmembrane helix</keyword>
<dbReference type="AlphaFoldDB" id="F5J2M9"/>
<proteinExistence type="predicted"/>
<evidence type="ECO:0000313" key="3">
    <source>
        <dbReference type="Proteomes" id="UP000004913"/>
    </source>
</evidence>
<accession>F5J2M9</accession>
<dbReference type="HOGENOM" id="CLU_1701466_0_0_10"/>
<keyword evidence="3" id="KW-1185">Reference proteome</keyword>
<feature type="transmembrane region" description="Helical" evidence="1">
    <location>
        <begin position="6"/>
        <end position="29"/>
    </location>
</feature>
<dbReference type="EMBL" id="ADLV01000043">
    <property type="protein sequence ID" value="EGK00072.1"/>
    <property type="molecule type" value="Genomic_DNA"/>
</dbReference>
<protein>
    <submittedName>
        <fullName evidence="2">Uncharacterized protein</fullName>
    </submittedName>
</protein>
<keyword evidence="1" id="KW-0812">Transmembrane</keyword>
<keyword evidence="1" id="KW-0472">Membrane</keyword>
<sequence length="154" mass="17583">MNQNQVITYIYIAMKRFIIFIGILSLIVFTGCDKDDNTDPIVETDNDIRISAVYTTKENPNKEFVDFGSKIYIYYEAEIYGSLYEGNGKFINNNKVFTPAQTAEIDMTGITVITPKYIDKQITIVIESAYYNRLSIDSHLSAKRPISIKLITKP</sequence>
<dbReference type="Proteomes" id="UP000004913">
    <property type="component" value="Unassembled WGS sequence"/>
</dbReference>
<comment type="caution">
    <text evidence="2">The sequence shown here is derived from an EMBL/GenBank/DDBJ whole genome shotgun (WGS) entry which is preliminary data.</text>
</comment>
<gene>
    <name evidence="2" type="ORF">HMPREF9455_03596</name>
</gene>
<dbReference type="eggNOG" id="ENOG5033JKI">
    <property type="taxonomic scope" value="Bacteria"/>
</dbReference>
<organism evidence="2 3">
    <name type="scientific">Dysgonomonas gadei ATCC BAA-286</name>
    <dbReference type="NCBI Taxonomy" id="742766"/>
    <lineage>
        <taxon>Bacteria</taxon>
        <taxon>Pseudomonadati</taxon>
        <taxon>Bacteroidota</taxon>
        <taxon>Bacteroidia</taxon>
        <taxon>Bacteroidales</taxon>
        <taxon>Dysgonomonadaceae</taxon>
        <taxon>Dysgonomonas</taxon>
    </lineage>
</organism>
<reference evidence="2 3" key="1">
    <citation type="submission" date="2011-04" db="EMBL/GenBank/DDBJ databases">
        <title>The Genome Sequence of Dysgonomonas gadei ATCC BAA-286.</title>
        <authorList>
            <consortium name="The Broad Institute Genome Sequencing Platform"/>
            <person name="Earl A."/>
            <person name="Ward D."/>
            <person name="Feldgarden M."/>
            <person name="Gevers D."/>
            <person name="Pudlo N."/>
            <person name="Martens E."/>
            <person name="Allen-Vercoe E."/>
            <person name="Young S.K."/>
            <person name="Zeng Q."/>
            <person name="Gargeya S."/>
            <person name="Fitzgerald M."/>
            <person name="Haas B."/>
            <person name="Abouelleil A."/>
            <person name="Alvarado L."/>
            <person name="Arachchi H.M."/>
            <person name="Berlin A."/>
            <person name="Brown A."/>
            <person name="Chapman S.B."/>
            <person name="Chen Z."/>
            <person name="Dunbar C."/>
            <person name="Freedman E."/>
            <person name="Gearin G."/>
            <person name="Gellesch M."/>
            <person name="Goldberg J."/>
            <person name="Griggs A."/>
            <person name="Gujja S."/>
            <person name="Heiman D."/>
            <person name="Howarth C."/>
            <person name="Larson L."/>
            <person name="Lui A."/>
            <person name="MacDonald P.J.P."/>
            <person name="Mehta T."/>
            <person name="Montmayeur A."/>
            <person name="Murphy C."/>
            <person name="Neiman D."/>
            <person name="Pearson M."/>
            <person name="Priest M."/>
            <person name="Roberts A."/>
            <person name="Saif S."/>
            <person name="Shea T."/>
            <person name="Shenoy N."/>
            <person name="Sisk P."/>
            <person name="Stolte C."/>
            <person name="Sykes S."/>
            <person name="Yandava C."/>
            <person name="Wortman J."/>
            <person name="Nusbaum C."/>
            <person name="Birren B."/>
        </authorList>
    </citation>
    <scope>NUCLEOTIDE SEQUENCE [LARGE SCALE GENOMIC DNA]</scope>
    <source>
        <strain evidence="2 3">ATCC BAA-286</strain>
    </source>
</reference>
<name>F5J2M9_9BACT</name>